<dbReference type="eggNOG" id="COG1116">
    <property type="taxonomic scope" value="Bacteria"/>
</dbReference>
<dbReference type="STRING" id="469378.Ccur_03230"/>
<dbReference type="KEGG" id="ccu:Ccur_03230"/>
<dbReference type="GO" id="GO:0005886">
    <property type="term" value="C:plasma membrane"/>
    <property type="evidence" value="ECO:0007669"/>
    <property type="project" value="TreeGrafter"/>
</dbReference>
<feature type="domain" description="ABC transporter" evidence="4">
    <location>
        <begin position="7"/>
        <end position="221"/>
    </location>
</feature>
<dbReference type="InterPro" id="IPR003439">
    <property type="entry name" value="ABC_transporter-like_ATP-bd"/>
</dbReference>
<dbReference type="Gene3D" id="3.40.50.300">
    <property type="entry name" value="P-loop containing nucleotide triphosphate hydrolases"/>
    <property type="match status" value="1"/>
</dbReference>
<dbReference type="GO" id="GO:0016887">
    <property type="term" value="F:ATP hydrolysis activity"/>
    <property type="evidence" value="ECO:0007669"/>
    <property type="project" value="InterPro"/>
</dbReference>
<dbReference type="SMART" id="SM00382">
    <property type="entry name" value="AAA"/>
    <property type="match status" value="1"/>
</dbReference>
<reference evidence="5 6" key="1">
    <citation type="journal article" date="2009" name="Stand. Genomic Sci.">
        <title>Complete genome sequence of Cryptobacterium curtum type strain (12-3).</title>
        <authorList>
            <person name="Mavrommatis K."/>
            <person name="Pukall R."/>
            <person name="Rohde C."/>
            <person name="Chen F."/>
            <person name="Sims D."/>
            <person name="Brettin T."/>
            <person name="Kuske C."/>
            <person name="Detter J.C."/>
            <person name="Han C."/>
            <person name="Lapidus A."/>
            <person name="Copeland A."/>
            <person name="Glavina Del Rio T."/>
            <person name="Nolan M."/>
            <person name="Lucas S."/>
            <person name="Tice H."/>
            <person name="Cheng J.F."/>
            <person name="Bruce D."/>
            <person name="Goodwin L."/>
            <person name="Pitluck S."/>
            <person name="Ovchinnikova G."/>
            <person name="Pati A."/>
            <person name="Ivanova N."/>
            <person name="Chen A."/>
            <person name="Palaniappan K."/>
            <person name="Chain P."/>
            <person name="D'haeseleer P."/>
            <person name="Goker M."/>
            <person name="Bristow J."/>
            <person name="Eisen J.A."/>
            <person name="Markowitz V."/>
            <person name="Hugenholtz P."/>
            <person name="Rohde M."/>
            <person name="Klenk H.P."/>
            <person name="Kyrpides N.C."/>
        </authorList>
    </citation>
    <scope>NUCLEOTIDE SEQUENCE [LARGE SCALE GENOMIC DNA]</scope>
    <source>
        <strain evidence="6">ATCC 700683 / DSM 15641 / 12-3</strain>
    </source>
</reference>
<dbReference type="InterPro" id="IPR015854">
    <property type="entry name" value="ABC_transpr_LolD-like"/>
</dbReference>
<feature type="compositionally biased region" description="Basic and acidic residues" evidence="3">
    <location>
        <begin position="264"/>
        <end position="282"/>
    </location>
</feature>
<keyword evidence="2" id="KW-0067">ATP-binding</keyword>
<dbReference type="GO" id="GO:0005524">
    <property type="term" value="F:ATP binding"/>
    <property type="evidence" value="ECO:0007669"/>
    <property type="project" value="UniProtKB-KW"/>
</dbReference>
<dbReference type="InterPro" id="IPR003593">
    <property type="entry name" value="AAA+_ATPase"/>
</dbReference>
<evidence type="ECO:0000313" key="5">
    <source>
        <dbReference type="EMBL" id="ACU94050.1"/>
    </source>
</evidence>
<evidence type="ECO:0000256" key="1">
    <source>
        <dbReference type="ARBA" id="ARBA00022741"/>
    </source>
</evidence>
<feature type="compositionally biased region" description="Basic and acidic residues" evidence="3">
    <location>
        <begin position="208"/>
        <end position="246"/>
    </location>
</feature>
<evidence type="ECO:0000313" key="6">
    <source>
        <dbReference type="Proteomes" id="UP000000954"/>
    </source>
</evidence>
<keyword evidence="6" id="KW-1185">Reference proteome</keyword>
<organism evidence="5 6">
    <name type="scientific">Cryptobacterium curtum (strain ATCC 700683 / DSM 15641 / CCUG 43107 / 12-3)</name>
    <dbReference type="NCBI Taxonomy" id="469378"/>
    <lineage>
        <taxon>Bacteria</taxon>
        <taxon>Bacillati</taxon>
        <taxon>Actinomycetota</taxon>
        <taxon>Coriobacteriia</taxon>
        <taxon>Eggerthellales</taxon>
        <taxon>Eggerthellaceae</taxon>
        <taxon>Cryptobacterium</taxon>
    </lineage>
</organism>
<dbReference type="HOGENOM" id="CLU_789211_0_0_11"/>
<dbReference type="GO" id="GO:0022857">
    <property type="term" value="F:transmembrane transporter activity"/>
    <property type="evidence" value="ECO:0007669"/>
    <property type="project" value="TreeGrafter"/>
</dbReference>
<dbReference type="InterPro" id="IPR027417">
    <property type="entry name" value="P-loop_NTPase"/>
</dbReference>
<dbReference type="AlphaFoldDB" id="C7MMB0"/>
<name>C7MMB0_CRYCD</name>
<dbReference type="RefSeq" id="WP_012802738.1">
    <property type="nucleotide sequence ID" value="NC_013170.1"/>
</dbReference>
<evidence type="ECO:0000259" key="4">
    <source>
        <dbReference type="PROSITE" id="PS50893"/>
    </source>
</evidence>
<gene>
    <name evidence="5" type="ordered locus">Ccur_03230</name>
</gene>
<dbReference type="PANTHER" id="PTHR24220:SF612">
    <property type="entry name" value="FE(3+) IONS IMPORT ATP-BINDING PROTEIN FBPC"/>
    <property type="match status" value="1"/>
</dbReference>
<dbReference type="OrthoDB" id="6198786at2"/>
<keyword evidence="1" id="KW-0547">Nucleotide-binding</keyword>
<dbReference type="EMBL" id="CP001682">
    <property type="protein sequence ID" value="ACU94050.1"/>
    <property type="molecule type" value="Genomic_DNA"/>
</dbReference>
<dbReference type="PANTHER" id="PTHR24220">
    <property type="entry name" value="IMPORT ATP-BINDING PROTEIN"/>
    <property type="match status" value="1"/>
</dbReference>
<dbReference type="SUPFAM" id="SSF52540">
    <property type="entry name" value="P-loop containing nucleoside triphosphate hydrolases"/>
    <property type="match status" value="1"/>
</dbReference>
<sequence length="351" mass="38931">MSASSDIRITGLNKSYGDLSVLRQVHVHLEQGGIYCLMGPSGTGKTTLLRVLLGLERADAGSIEGLSPGEASVMFQEDRLCETLSPVDNVALVMPPRTSRRALREMLEEILPADCMNRPALQLSGGMRRRVSLARAVAYPSKLIVLDEPFTGLDVETKKTVVQFLLAHRANRTLLVSTHGEDDVRLLGGKKILLSAISASDRGDYTADEYHRDTYQQEPCDRDTSKDERGTSTNDHDVSKDERDASKNGQGTSKDNQNTGTNDQDSRKDESGIRKNERKEQTMIDTTIPMRELVAAEPLFADFLVSKGFPFSVENPVTEFVTFDEVVQLRDLDKDAFLAEYAQFKAERENA</sequence>
<proteinExistence type="predicted"/>
<accession>C7MMB0</accession>
<protein>
    <submittedName>
        <fullName evidence="5">ABC-type nitrate/sulfonate/bicarbonate transport system, ATPase component</fullName>
    </submittedName>
</protein>
<dbReference type="Pfam" id="PF00005">
    <property type="entry name" value="ABC_tran"/>
    <property type="match status" value="1"/>
</dbReference>
<dbReference type="InterPro" id="IPR017871">
    <property type="entry name" value="ABC_transporter-like_CS"/>
</dbReference>
<evidence type="ECO:0000256" key="2">
    <source>
        <dbReference type="ARBA" id="ARBA00022840"/>
    </source>
</evidence>
<feature type="compositionally biased region" description="Polar residues" evidence="3">
    <location>
        <begin position="247"/>
        <end position="263"/>
    </location>
</feature>
<dbReference type="Proteomes" id="UP000000954">
    <property type="component" value="Chromosome"/>
</dbReference>
<feature type="region of interest" description="Disordered" evidence="3">
    <location>
        <begin position="208"/>
        <end position="284"/>
    </location>
</feature>
<evidence type="ECO:0000256" key="3">
    <source>
        <dbReference type="SAM" id="MobiDB-lite"/>
    </source>
</evidence>
<dbReference type="PROSITE" id="PS00211">
    <property type="entry name" value="ABC_TRANSPORTER_1"/>
    <property type="match status" value="1"/>
</dbReference>
<dbReference type="PROSITE" id="PS50893">
    <property type="entry name" value="ABC_TRANSPORTER_2"/>
    <property type="match status" value="1"/>
</dbReference>